<accession>A0ABQ4TLJ5</accession>
<evidence type="ECO:0000256" key="6">
    <source>
        <dbReference type="HAMAP-Rule" id="MF_01161"/>
    </source>
</evidence>
<dbReference type="Proteomes" id="UP001055101">
    <property type="component" value="Unassembled WGS sequence"/>
</dbReference>
<dbReference type="NCBIfam" id="TIGR02432">
    <property type="entry name" value="lysidine_TilS_N"/>
    <property type="match status" value="1"/>
</dbReference>
<keyword evidence="9" id="KW-1185">Reference proteome</keyword>
<comment type="subcellular location">
    <subcellularLocation>
        <location evidence="6">Cytoplasm</location>
    </subcellularLocation>
</comment>
<keyword evidence="1 6" id="KW-0436">Ligase</keyword>
<dbReference type="CDD" id="cd01992">
    <property type="entry name" value="TilS_N"/>
    <property type="match status" value="1"/>
</dbReference>
<dbReference type="PANTHER" id="PTHR43033:SF1">
    <property type="entry name" value="TRNA(ILE)-LYSIDINE SYNTHASE-RELATED"/>
    <property type="match status" value="1"/>
</dbReference>
<evidence type="ECO:0000256" key="5">
    <source>
        <dbReference type="ARBA" id="ARBA00048539"/>
    </source>
</evidence>
<dbReference type="Gene3D" id="3.40.50.620">
    <property type="entry name" value="HUPs"/>
    <property type="match status" value="1"/>
</dbReference>
<reference evidence="8" key="2">
    <citation type="submission" date="2021-08" db="EMBL/GenBank/DDBJ databases">
        <authorList>
            <person name="Tani A."/>
            <person name="Ola A."/>
            <person name="Ogura Y."/>
            <person name="Katsura K."/>
            <person name="Hayashi T."/>
        </authorList>
    </citation>
    <scope>NUCLEOTIDE SEQUENCE</scope>
    <source>
        <strain evidence="8">DSM 23674</strain>
    </source>
</reference>
<keyword evidence="2 6" id="KW-0819">tRNA processing</keyword>
<keyword evidence="4 6" id="KW-0067">ATP-binding</keyword>
<proteinExistence type="inferred from homology"/>
<dbReference type="EC" id="6.3.4.19" evidence="6"/>
<evidence type="ECO:0000313" key="9">
    <source>
        <dbReference type="Proteomes" id="UP001055101"/>
    </source>
</evidence>
<evidence type="ECO:0000313" key="8">
    <source>
        <dbReference type="EMBL" id="GJE55174.1"/>
    </source>
</evidence>
<comment type="domain">
    <text evidence="6">The N-terminal region contains the highly conserved SGGXDS motif, predicted to be a P-loop motif involved in ATP binding.</text>
</comment>
<evidence type="ECO:0000259" key="7">
    <source>
        <dbReference type="Pfam" id="PF01171"/>
    </source>
</evidence>
<keyword evidence="3 6" id="KW-0547">Nucleotide-binding</keyword>
<evidence type="ECO:0000256" key="1">
    <source>
        <dbReference type="ARBA" id="ARBA00022598"/>
    </source>
</evidence>
<dbReference type="InterPro" id="IPR011063">
    <property type="entry name" value="TilS/TtcA_N"/>
</dbReference>
<dbReference type="InterPro" id="IPR014729">
    <property type="entry name" value="Rossmann-like_a/b/a_fold"/>
</dbReference>
<evidence type="ECO:0000256" key="4">
    <source>
        <dbReference type="ARBA" id="ARBA00022840"/>
    </source>
</evidence>
<feature type="binding site" evidence="6">
    <location>
        <begin position="35"/>
        <end position="40"/>
    </location>
    <ligand>
        <name>ATP</name>
        <dbReference type="ChEBI" id="CHEBI:30616"/>
    </ligand>
</feature>
<dbReference type="InterPro" id="IPR012795">
    <property type="entry name" value="tRNA_Ile_lys_synt_N"/>
</dbReference>
<organism evidence="8 9">
    <name type="scientific">Methylobacterium thuringiense</name>
    <dbReference type="NCBI Taxonomy" id="1003091"/>
    <lineage>
        <taxon>Bacteria</taxon>
        <taxon>Pseudomonadati</taxon>
        <taxon>Pseudomonadota</taxon>
        <taxon>Alphaproteobacteria</taxon>
        <taxon>Hyphomicrobiales</taxon>
        <taxon>Methylobacteriaceae</taxon>
        <taxon>Methylobacterium</taxon>
    </lineage>
</organism>
<dbReference type="PANTHER" id="PTHR43033">
    <property type="entry name" value="TRNA(ILE)-LYSIDINE SYNTHASE-RELATED"/>
    <property type="match status" value="1"/>
</dbReference>
<gene>
    <name evidence="6 8" type="primary">tilS</name>
    <name evidence="8" type="ORF">EKPJFOCH_1662</name>
</gene>
<name>A0ABQ4TLJ5_9HYPH</name>
<comment type="function">
    <text evidence="6">Ligates lysine onto the cytidine present at position 34 of the AUA codon-specific tRNA(Ile) that contains the anticodon CAU, in an ATP-dependent manner. Cytidine is converted to lysidine, thus changing the amino acid specificity of the tRNA from methionine to isoleucine.</text>
</comment>
<protein>
    <recommendedName>
        <fullName evidence="6">tRNA(Ile)-lysidine synthase</fullName>
        <ecNumber evidence="6">6.3.4.19</ecNumber>
    </recommendedName>
    <alternativeName>
        <fullName evidence="6">tRNA(Ile)-2-lysyl-cytidine synthase</fullName>
    </alternativeName>
    <alternativeName>
        <fullName evidence="6">tRNA(Ile)-lysidine synthetase</fullName>
    </alternativeName>
</protein>
<comment type="catalytic activity">
    <reaction evidence="5 6">
        <text>cytidine(34) in tRNA(Ile2) + L-lysine + ATP = lysidine(34) in tRNA(Ile2) + AMP + diphosphate + H(+)</text>
        <dbReference type="Rhea" id="RHEA:43744"/>
        <dbReference type="Rhea" id="RHEA-COMP:10625"/>
        <dbReference type="Rhea" id="RHEA-COMP:10670"/>
        <dbReference type="ChEBI" id="CHEBI:15378"/>
        <dbReference type="ChEBI" id="CHEBI:30616"/>
        <dbReference type="ChEBI" id="CHEBI:32551"/>
        <dbReference type="ChEBI" id="CHEBI:33019"/>
        <dbReference type="ChEBI" id="CHEBI:82748"/>
        <dbReference type="ChEBI" id="CHEBI:83665"/>
        <dbReference type="ChEBI" id="CHEBI:456215"/>
        <dbReference type="EC" id="6.3.4.19"/>
    </reaction>
</comment>
<dbReference type="EMBL" id="BPRA01000007">
    <property type="protein sequence ID" value="GJE55174.1"/>
    <property type="molecule type" value="Genomic_DNA"/>
</dbReference>
<dbReference type="Pfam" id="PF01171">
    <property type="entry name" value="ATP_bind_3"/>
    <property type="match status" value="1"/>
</dbReference>
<dbReference type="InterPro" id="IPR012094">
    <property type="entry name" value="tRNA_Ile_lys_synt"/>
</dbReference>
<dbReference type="HAMAP" id="MF_01161">
    <property type="entry name" value="tRNA_Ile_lys_synt"/>
    <property type="match status" value="1"/>
</dbReference>
<comment type="caution">
    <text evidence="8">The sequence shown here is derived from an EMBL/GenBank/DDBJ whole genome shotgun (WGS) entry which is preliminary data.</text>
</comment>
<sequence length="346" mass="36054">MTSSDDGGGDRLARALVPYLIPDPAAAGGVLLAVSGGPDSTALLHAAAAAGGGIALAVATVDHGLRPEAAGEAEAVAALARTLGLLHSTLRWETPPQGGIQAAARAARYRLLAAHAAEIGARRVLTAHTADDQAETVLMRLIAGSGPAGLAGMRRERPLAEGIRLVRPFLGLPKAALVAYCEAHALPFLRDPSNADDRFARTRLRTLMPQLATEGLTAERLTRLAGRLARDETALAQAAAGLLDSVRRPAPSGTLILDGQALLAAPEALALRVLDLALEAVQPDPCLAVPRRLERLERLVLDALRPALAKGERLRRTLRGAMIETAPDGTIRVAPAPPRRNSEEGS</sequence>
<reference evidence="8" key="1">
    <citation type="journal article" date="2021" name="Front. Microbiol.">
        <title>Comprehensive Comparative Genomics and Phenotyping of Methylobacterium Species.</title>
        <authorList>
            <person name="Alessa O."/>
            <person name="Ogura Y."/>
            <person name="Fujitani Y."/>
            <person name="Takami H."/>
            <person name="Hayashi T."/>
            <person name="Sahin N."/>
            <person name="Tani A."/>
        </authorList>
    </citation>
    <scope>NUCLEOTIDE SEQUENCE</scope>
    <source>
        <strain evidence="8">DSM 23674</strain>
    </source>
</reference>
<comment type="similarity">
    <text evidence="6">Belongs to the tRNA(Ile)-lysidine synthase family.</text>
</comment>
<keyword evidence="6" id="KW-0963">Cytoplasm</keyword>
<dbReference type="SUPFAM" id="SSF52402">
    <property type="entry name" value="Adenine nucleotide alpha hydrolases-like"/>
    <property type="match status" value="1"/>
</dbReference>
<evidence type="ECO:0000256" key="2">
    <source>
        <dbReference type="ARBA" id="ARBA00022694"/>
    </source>
</evidence>
<feature type="domain" description="tRNA(Ile)-lysidine/2-thiocytidine synthase N-terminal" evidence="7">
    <location>
        <begin position="30"/>
        <end position="206"/>
    </location>
</feature>
<evidence type="ECO:0000256" key="3">
    <source>
        <dbReference type="ARBA" id="ARBA00022741"/>
    </source>
</evidence>
<dbReference type="RefSeq" id="WP_238231554.1">
    <property type="nucleotide sequence ID" value="NZ_BPRA01000007.1"/>
</dbReference>